<proteinExistence type="predicted"/>
<dbReference type="EMBL" id="CP066065">
    <property type="protein sequence ID" value="QQC44650.1"/>
    <property type="molecule type" value="Genomic_DNA"/>
</dbReference>
<keyword evidence="3" id="KW-1185">Reference proteome</keyword>
<reference evidence="2 3" key="1">
    <citation type="submission" date="2020-12" db="EMBL/GenBank/DDBJ databases">
        <title>FDA dAtabase for Regulatory Grade micrObial Sequences (FDA-ARGOS): Supporting development and validation of Infectious Disease Dx tests.</title>
        <authorList>
            <person name="Sproer C."/>
            <person name="Gronow S."/>
            <person name="Severitt S."/>
            <person name="Schroder I."/>
            <person name="Tallon L."/>
            <person name="Sadzewicz L."/>
            <person name="Zhao X."/>
            <person name="Boylan J."/>
            <person name="Ott S."/>
            <person name="Bowen H."/>
            <person name="Vavikolanu K."/>
            <person name="Mehta A."/>
            <person name="Aluvathingal J."/>
            <person name="Nadendla S."/>
            <person name="Lowell S."/>
            <person name="Myers T."/>
            <person name="Yan Y."/>
            <person name="Sichtig H."/>
        </authorList>
    </citation>
    <scope>NUCLEOTIDE SEQUENCE [LARGE SCALE GENOMIC DNA]</scope>
    <source>
        <strain evidence="2 3">FDAARGOS_985</strain>
    </source>
</reference>
<evidence type="ECO:0000256" key="1">
    <source>
        <dbReference type="SAM" id="MobiDB-lite"/>
    </source>
</evidence>
<dbReference type="AlphaFoldDB" id="A0AAQ0BWM0"/>
<feature type="region of interest" description="Disordered" evidence="1">
    <location>
        <begin position="123"/>
        <end position="158"/>
    </location>
</feature>
<sequence length="158" mass="18276">MESVEAFQRDIEPAIVAARNEILTSENIRKYGDKDHISRRTAGNQYLYSMFAAQYFFEEHDVDRFRSVVNAHLEPLGFEIVERKHIDDGKTRIKFYWVNERYGATVSALISLSPDLHSSYTYDTEPLRSDGSTDDPKRLIDLPGRVPDWFDPTTTPTK</sequence>
<dbReference type="Gene3D" id="3.30.2030.30">
    <property type="match status" value="1"/>
</dbReference>
<protein>
    <submittedName>
        <fullName evidence="2">DUF4853 domain-containing protein</fullName>
    </submittedName>
</protein>
<gene>
    <name evidence="2" type="ORF">I6H42_00160</name>
</gene>
<evidence type="ECO:0000313" key="3">
    <source>
        <dbReference type="Proteomes" id="UP000595220"/>
    </source>
</evidence>
<dbReference type="Pfam" id="PF16145">
    <property type="entry name" value="DUF4853"/>
    <property type="match status" value="1"/>
</dbReference>
<dbReference type="InterPro" id="IPR032326">
    <property type="entry name" value="DUF4853"/>
</dbReference>
<dbReference type="Proteomes" id="UP000595220">
    <property type="component" value="Chromosome"/>
</dbReference>
<name>A0AAQ0BWM0_9ACTO</name>
<accession>A0AAQ0BWM0</accession>
<evidence type="ECO:0000313" key="2">
    <source>
        <dbReference type="EMBL" id="QQC44650.1"/>
    </source>
</evidence>
<organism evidence="2 3">
    <name type="scientific">Schaalia meyeri</name>
    <dbReference type="NCBI Taxonomy" id="52773"/>
    <lineage>
        <taxon>Bacteria</taxon>
        <taxon>Bacillati</taxon>
        <taxon>Actinomycetota</taxon>
        <taxon>Actinomycetes</taxon>
        <taxon>Actinomycetales</taxon>
        <taxon>Actinomycetaceae</taxon>
        <taxon>Schaalia</taxon>
    </lineage>
</organism>